<dbReference type="RefSeq" id="WP_112882997.1">
    <property type="nucleotide sequence ID" value="NZ_QLUW01000002.1"/>
</dbReference>
<gene>
    <name evidence="4" type="ORF">DL346_15705</name>
</gene>
<dbReference type="InterPro" id="IPR036291">
    <property type="entry name" value="NAD(P)-bd_dom_sf"/>
</dbReference>
<dbReference type="Pfam" id="PF13561">
    <property type="entry name" value="adh_short_C2"/>
    <property type="match status" value="1"/>
</dbReference>
<comment type="similarity">
    <text evidence="1">Belongs to the short-chain dehydrogenases/reductases (SDR) family.</text>
</comment>
<evidence type="ECO:0000259" key="3">
    <source>
        <dbReference type="SMART" id="SM00822"/>
    </source>
</evidence>
<dbReference type="PRINTS" id="PR00080">
    <property type="entry name" value="SDRFAMILY"/>
</dbReference>
<evidence type="ECO:0000313" key="4">
    <source>
        <dbReference type="EMBL" id="RAP76783.1"/>
    </source>
</evidence>
<organism evidence="4 5">
    <name type="scientific">Paenibacillus montanisoli</name>
    <dbReference type="NCBI Taxonomy" id="2081970"/>
    <lineage>
        <taxon>Bacteria</taxon>
        <taxon>Bacillati</taxon>
        <taxon>Bacillota</taxon>
        <taxon>Bacilli</taxon>
        <taxon>Bacillales</taxon>
        <taxon>Paenibacillaceae</taxon>
        <taxon>Paenibacillus</taxon>
    </lineage>
</organism>
<sequence>MIIDLSGKVAIVTGAGRGIGRHIALTLAKEGVITVGTDIRQELMDELALEFAEQQLNGAQYLCDVRDANRIAEVVKEVQSRFGRIDILVNNAGVASGGTVETLKEEIWDANMDINLKGTFLMCQAVVPVMKAQRSGRILNAASFAAIVPAYGSAAYASSKAAVKQFTRVLAGELGPYDVTVNCYSPGMIPTDMNSFAKQPEERQQRLLETLTLRRWGSKEDIASLICFLASDLAGYITGTMIDISGGKLATQIPGMAYEAARKDALQS</sequence>
<dbReference type="InterPro" id="IPR020904">
    <property type="entry name" value="Sc_DH/Rdtase_CS"/>
</dbReference>
<dbReference type="FunFam" id="3.40.50.720:FF:000084">
    <property type="entry name" value="Short-chain dehydrogenase reductase"/>
    <property type="match status" value="1"/>
</dbReference>
<dbReference type="GO" id="GO:0008206">
    <property type="term" value="P:bile acid metabolic process"/>
    <property type="evidence" value="ECO:0007669"/>
    <property type="project" value="UniProtKB-ARBA"/>
</dbReference>
<evidence type="ECO:0000313" key="5">
    <source>
        <dbReference type="Proteomes" id="UP000249260"/>
    </source>
</evidence>
<dbReference type="InterPro" id="IPR057326">
    <property type="entry name" value="KR_dom"/>
</dbReference>
<evidence type="ECO:0000256" key="1">
    <source>
        <dbReference type="ARBA" id="ARBA00006484"/>
    </source>
</evidence>
<accession>A0A328U4P1</accession>
<evidence type="ECO:0000256" key="2">
    <source>
        <dbReference type="ARBA" id="ARBA00023002"/>
    </source>
</evidence>
<dbReference type="NCBIfam" id="NF009466">
    <property type="entry name" value="PRK12826.1-2"/>
    <property type="match status" value="1"/>
</dbReference>
<dbReference type="SUPFAM" id="SSF51735">
    <property type="entry name" value="NAD(P)-binding Rossmann-fold domains"/>
    <property type="match status" value="1"/>
</dbReference>
<name>A0A328U4P1_9BACL</name>
<dbReference type="InterPro" id="IPR002347">
    <property type="entry name" value="SDR_fam"/>
</dbReference>
<reference evidence="4 5" key="1">
    <citation type="submission" date="2018-06" db="EMBL/GenBank/DDBJ databases">
        <title>Paenibacillus montanisoli sp. nov., isolated from mountain area soil.</title>
        <authorList>
            <person name="Wu M."/>
        </authorList>
    </citation>
    <scope>NUCLEOTIDE SEQUENCE [LARGE SCALE GENOMIC DNA]</scope>
    <source>
        <strain evidence="4 5">RA17</strain>
    </source>
</reference>
<dbReference type="PRINTS" id="PR00081">
    <property type="entry name" value="GDHRDH"/>
</dbReference>
<dbReference type="SMART" id="SM00822">
    <property type="entry name" value="PKS_KR"/>
    <property type="match status" value="1"/>
</dbReference>
<protein>
    <submittedName>
        <fullName evidence="4">SDR family NAD(P)-dependent oxidoreductase</fullName>
    </submittedName>
</protein>
<keyword evidence="2" id="KW-0560">Oxidoreductase</keyword>
<dbReference type="OrthoDB" id="9803333at2"/>
<dbReference type="GO" id="GO:0016616">
    <property type="term" value="F:oxidoreductase activity, acting on the CH-OH group of donors, NAD or NADP as acceptor"/>
    <property type="evidence" value="ECO:0007669"/>
    <property type="project" value="UniProtKB-ARBA"/>
</dbReference>
<dbReference type="AlphaFoldDB" id="A0A328U4P1"/>
<comment type="caution">
    <text evidence="4">The sequence shown here is derived from an EMBL/GenBank/DDBJ whole genome shotgun (WGS) entry which is preliminary data.</text>
</comment>
<feature type="domain" description="Ketoreductase" evidence="3">
    <location>
        <begin position="8"/>
        <end position="187"/>
    </location>
</feature>
<proteinExistence type="inferred from homology"/>
<dbReference type="EMBL" id="QLUW01000002">
    <property type="protein sequence ID" value="RAP76783.1"/>
    <property type="molecule type" value="Genomic_DNA"/>
</dbReference>
<keyword evidence="5" id="KW-1185">Reference proteome</keyword>
<dbReference type="Proteomes" id="UP000249260">
    <property type="component" value="Unassembled WGS sequence"/>
</dbReference>
<dbReference type="Gene3D" id="3.40.50.720">
    <property type="entry name" value="NAD(P)-binding Rossmann-like Domain"/>
    <property type="match status" value="1"/>
</dbReference>
<dbReference type="PROSITE" id="PS00061">
    <property type="entry name" value="ADH_SHORT"/>
    <property type="match status" value="1"/>
</dbReference>
<dbReference type="PANTHER" id="PTHR42760">
    <property type="entry name" value="SHORT-CHAIN DEHYDROGENASES/REDUCTASES FAMILY MEMBER"/>
    <property type="match status" value="1"/>
</dbReference>
<dbReference type="NCBIfam" id="NF005559">
    <property type="entry name" value="PRK07231.1"/>
    <property type="match status" value="1"/>
</dbReference>